<keyword evidence="2" id="KW-1185">Reference proteome</keyword>
<comment type="caution">
    <text evidence="1">The sequence shown here is derived from an EMBL/GenBank/DDBJ whole genome shotgun (WGS) entry which is preliminary data.</text>
</comment>
<dbReference type="AlphaFoldDB" id="A0A8X6RJ45"/>
<sequence length="168" mass="18733">MLLSTAKSKTACIDGCPPVAFGADGRKSGSHRTGRKSALKPISLEPTEPKQEKRLSYFDCDDRWWSDSFHAWVHSVEGCELLCLGFTPQVPFVPLQSYCFPLCTLIGLGLPSQLSAQTSLDRERNALASDKKIIKHNRYLEESLLQGEFRTQQNALTSFSTIKCFDST</sequence>
<accession>A0A8X6RJ45</accession>
<dbReference type="Proteomes" id="UP000887159">
    <property type="component" value="Unassembled WGS sequence"/>
</dbReference>
<name>A0A8X6RJ45_TRICX</name>
<evidence type="ECO:0000313" key="1">
    <source>
        <dbReference type="EMBL" id="GFX90357.1"/>
    </source>
</evidence>
<gene>
    <name evidence="1" type="ORF">TNCV_3849321</name>
</gene>
<reference evidence="1" key="1">
    <citation type="submission" date="2020-08" db="EMBL/GenBank/DDBJ databases">
        <title>Multicomponent nature underlies the extraordinary mechanical properties of spider dragline silk.</title>
        <authorList>
            <person name="Kono N."/>
            <person name="Nakamura H."/>
            <person name="Mori M."/>
            <person name="Yoshida Y."/>
            <person name="Ohtoshi R."/>
            <person name="Malay A.D."/>
            <person name="Moran D.A.P."/>
            <person name="Tomita M."/>
            <person name="Numata K."/>
            <person name="Arakawa K."/>
        </authorList>
    </citation>
    <scope>NUCLEOTIDE SEQUENCE</scope>
</reference>
<organism evidence="1 2">
    <name type="scientific">Trichonephila clavipes</name>
    <name type="common">Golden silk orbweaver</name>
    <name type="synonym">Nephila clavipes</name>
    <dbReference type="NCBI Taxonomy" id="2585209"/>
    <lineage>
        <taxon>Eukaryota</taxon>
        <taxon>Metazoa</taxon>
        <taxon>Ecdysozoa</taxon>
        <taxon>Arthropoda</taxon>
        <taxon>Chelicerata</taxon>
        <taxon>Arachnida</taxon>
        <taxon>Araneae</taxon>
        <taxon>Araneomorphae</taxon>
        <taxon>Entelegynae</taxon>
        <taxon>Araneoidea</taxon>
        <taxon>Nephilidae</taxon>
        <taxon>Trichonephila</taxon>
    </lineage>
</organism>
<proteinExistence type="predicted"/>
<protein>
    <submittedName>
        <fullName evidence="1">Uncharacterized protein</fullName>
    </submittedName>
</protein>
<evidence type="ECO:0000313" key="2">
    <source>
        <dbReference type="Proteomes" id="UP000887159"/>
    </source>
</evidence>
<dbReference type="EMBL" id="BMAU01021094">
    <property type="protein sequence ID" value="GFX90357.1"/>
    <property type="molecule type" value="Genomic_DNA"/>
</dbReference>